<evidence type="ECO:0000256" key="1">
    <source>
        <dbReference type="SAM" id="MobiDB-lite"/>
    </source>
</evidence>
<evidence type="ECO:0000313" key="2">
    <source>
        <dbReference type="EMBL" id="MFD2799804.1"/>
    </source>
</evidence>
<feature type="compositionally biased region" description="Gly residues" evidence="1">
    <location>
        <begin position="157"/>
        <end position="175"/>
    </location>
</feature>
<evidence type="ECO:0008006" key="4">
    <source>
        <dbReference type="Google" id="ProtNLM"/>
    </source>
</evidence>
<feature type="region of interest" description="Disordered" evidence="1">
    <location>
        <begin position="140"/>
        <end position="194"/>
    </location>
</feature>
<accession>A0ABW5W8P3</accession>
<dbReference type="Gene3D" id="1.10.287.1060">
    <property type="entry name" value="ESAT-6-like"/>
    <property type="match status" value="1"/>
</dbReference>
<comment type="caution">
    <text evidence="2">The sequence shown here is derived from an EMBL/GenBank/DDBJ whole genome shotgun (WGS) entry which is preliminary data.</text>
</comment>
<dbReference type="SUPFAM" id="SSF140453">
    <property type="entry name" value="EsxAB dimer-like"/>
    <property type="match status" value="1"/>
</dbReference>
<dbReference type="EMBL" id="JBHUOF010000012">
    <property type="protein sequence ID" value="MFD2799804.1"/>
    <property type="molecule type" value="Genomic_DNA"/>
</dbReference>
<sequence length="205" mass="20026">MTGTGLMDANTDTLARVVQMAAVVVQEIEGHRSKLEGEVNSVIPAQWNMEQSQALLVAHRKWDMAIRNLCQKLEKLGNDTRFAMNDYIDVDQQGSACFRGVGEIGGGGAGLGGGFAGAGIGGGVSADLGELGGLGGGLGELGDLGGDSGDSDSDSGSGSGSGESGGGGASGGGGDADCEDGGEGGGIEHGSSGSSFAFAGVLRAL</sequence>
<reference evidence="3" key="1">
    <citation type="journal article" date="2019" name="Int. J. Syst. Evol. Microbiol.">
        <title>The Global Catalogue of Microorganisms (GCM) 10K type strain sequencing project: providing services to taxonomists for standard genome sequencing and annotation.</title>
        <authorList>
            <consortium name="The Broad Institute Genomics Platform"/>
            <consortium name="The Broad Institute Genome Sequencing Center for Infectious Disease"/>
            <person name="Wu L."/>
            <person name="Ma J."/>
        </authorList>
    </citation>
    <scope>NUCLEOTIDE SEQUENCE [LARGE SCALE GENOMIC DNA]</scope>
    <source>
        <strain evidence="3">IBRC-M 10906</strain>
    </source>
</reference>
<proteinExistence type="predicted"/>
<organism evidence="2 3">
    <name type="scientific">Prauserella oleivorans</name>
    <dbReference type="NCBI Taxonomy" id="1478153"/>
    <lineage>
        <taxon>Bacteria</taxon>
        <taxon>Bacillati</taxon>
        <taxon>Actinomycetota</taxon>
        <taxon>Actinomycetes</taxon>
        <taxon>Pseudonocardiales</taxon>
        <taxon>Pseudonocardiaceae</taxon>
        <taxon>Prauserella</taxon>
    </lineage>
</organism>
<dbReference type="Proteomes" id="UP001597478">
    <property type="component" value="Unassembled WGS sequence"/>
</dbReference>
<keyword evidence="3" id="KW-1185">Reference proteome</keyword>
<name>A0ABW5W8P3_9PSEU</name>
<evidence type="ECO:0000313" key="3">
    <source>
        <dbReference type="Proteomes" id="UP001597478"/>
    </source>
</evidence>
<dbReference type="InterPro" id="IPR036689">
    <property type="entry name" value="ESAT-6-like_sf"/>
</dbReference>
<protein>
    <recommendedName>
        <fullName evidence="4">WXG100 family type VII secretion target</fullName>
    </recommendedName>
</protein>
<dbReference type="RefSeq" id="WP_377391950.1">
    <property type="nucleotide sequence ID" value="NZ_JBHSAN010000027.1"/>
</dbReference>
<gene>
    <name evidence="2" type="ORF">ACFS2C_10410</name>
</gene>